<reference evidence="2" key="1">
    <citation type="submission" date="2020-03" db="EMBL/GenBank/DDBJ databases">
        <authorList>
            <person name="Weist P."/>
        </authorList>
    </citation>
    <scope>NUCLEOTIDE SEQUENCE</scope>
</reference>
<keyword evidence="3" id="KW-1185">Reference proteome</keyword>
<dbReference type="EMBL" id="CADEAL010004412">
    <property type="protein sequence ID" value="CAB1458999.1"/>
    <property type="molecule type" value="Genomic_DNA"/>
</dbReference>
<evidence type="ECO:0000256" key="1">
    <source>
        <dbReference type="SAM" id="MobiDB-lite"/>
    </source>
</evidence>
<evidence type="ECO:0000313" key="2">
    <source>
        <dbReference type="EMBL" id="CAB1458999.1"/>
    </source>
</evidence>
<protein>
    <submittedName>
        <fullName evidence="2">Uncharacterized protein</fullName>
    </submittedName>
</protein>
<comment type="caution">
    <text evidence="2">The sequence shown here is derived from an EMBL/GenBank/DDBJ whole genome shotgun (WGS) entry which is preliminary data.</text>
</comment>
<dbReference type="Proteomes" id="UP001153269">
    <property type="component" value="Unassembled WGS sequence"/>
</dbReference>
<sequence length="77" mass="8295">MALRAPGQTIRMLTSPPNPTDTTTTSPPPLFCALQRGDLKWTGAGLHTSTDASAATQTLLSDWRNQPRSVKWSQSAT</sequence>
<accession>A0A9N7ZEJ9</accession>
<gene>
    <name evidence="2" type="ORF">PLEPLA_LOCUS46835</name>
</gene>
<dbReference type="AlphaFoldDB" id="A0A9N7ZEJ9"/>
<feature type="region of interest" description="Disordered" evidence="1">
    <location>
        <begin position="1"/>
        <end position="28"/>
    </location>
</feature>
<proteinExistence type="predicted"/>
<name>A0A9N7ZEJ9_PLEPL</name>
<organism evidence="2 3">
    <name type="scientific">Pleuronectes platessa</name>
    <name type="common">European plaice</name>
    <dbReference type="NCBI Taxonomy" id="8262"/>
    <lineage>
        <taxon>Eukaryota</taxon>
        <taxon>Metazoa</taxon>
        <taxon>Chordata</taxon>
        <taxon>Craniata</taxon>
        <taxon>Vertebrata</taxon>
        <taxon>Euteleostomi</taxon>
        <taxon>Actinopterygii</taxon>
        <taxon>Neopterygii</taxon>
        <taxon>Teleostei</taxon>
        <taxon>Neoteleostei</taxon>
        <taxon>Acanthomorphata</taxon>
        <taxon>Carangaria</taxon>
        <taxon>Pleuronectiformes</taxon>
        <taxon>Pleuronectoidei</taxon>
        <taxon>Pleuronectidae</taxon>
        <taxon>Pleuronectes</taxon>
    </lineage>
</organism>
<evidence type="ECO:0000313" key="3">
    <source>
        <dbReference type="Proteomes" id="UP001153269"/>
    </source>
</evidence>